<keyword evidence="2" id="KW-1185">Reference proteome</keyword>
<dbReference type="STRING" id="1528.SAMN04488579_107109"/>
<accession>A0A1H3EKF3</accession>
<dbReference type="AlphaFoldDB" id="A0A1H3EKF3"/>
<reference evidence="2" key="1">
    <citation type="submission" date="2016-10" db="EMBL/GenBank/DDBJ databases">
        <authorList>
            <person name="Varghese N."/>
            <person name="Submissions S."/>
        </authorList>
    </citation>
    <scope>NUCLEOTIDE SEQUENCE [LARGE SCALE GENOMIC DNA]</scope>
    <source>
        <strain evidence="2">VPI 5359</strain>
    </source>
</reference>
<proteinExistence type="predicted"/>
<evidence type="ECO:0000313" key="1">
    <source>
        <dbReference type="EMBL" id="SDX79253.1"/>
    </source>
</evidence>
<dbReference type="SUPFAM" id="SSF53795">
    <property type="entry name" value="PEP carboxykinase-like"/>
    <property type="match status" value="1"/>
</dbReference>
<dbReference type="Proteomes" id="UP000199652">
    <property type="component" value="Unassembled WGS sequence"/>
</dbReference>
<sequence length="231" mass="25468">MFSIELAGVTIGIQNTYNYIEKQCRDYLAQCLVDFTVSATVEEIAEEQIKSDMLYSLGVCESACLYRKICLEMLAYDCFYLHAAVVAVDGQGYAFSAASGTGKSTHIQLWLEHFGERAVIVNGDKPLIRLMDGVFYAFGTPWRGKEGLGEAMGVPVKALCFLERGENRIRPVPVQACIKGMISQGVFPKDAVAMENYMDLLGRFIESIPCYGLKCTISDEAVQVAYGAMSQ</sequence>
<dbReference type="EMBL" id="FNOU01000007">
    <property type="protein sequence ID" value="SDX79253.1"/>
    <property type="molecule type" value="Genomic_DNA"/>
</dbReference>
<gene>
    <name evidence="1" type="ORF">SAMN04488579_107109</name>
</gene>
<dbReference type="OrthoDB" id="384098at2"/>
<dbReference type="RefSeq" id="WP_090244503.1">
    <property type="nucleotide sequence ID" value="NZ_FNOU01000007.1"/>
</dbReference>
<evidence type="ECO:0008006" key="3">
    <source>
        <dbReference type="Google" id="ProtNLM"/>
    </source>
</evidence>
<name>A0A1H3EKF3_EUBBA</name>
<organism evidence="1 2">
    <name type="scientific">Eubacterium barkeri</name>
    <name type="common">Clostridium barkeri</name>
    <dbReference type="NCBI Taxonomy" id="1528"/>
    <lineage>
        <taxon>Bacteria</taxon>
        <taxon>Bacillati</taxon>
        <taxon>Bacillota</taxon>
        <taxon>Clostridia</taxon>
        <taxon>Eubacteriales</taxon>
        <taxon>Eubacteriaceae</taxon>
        <taxon>Eubacterium</taxon>
    </lineage>
</organism>
<evidence type="ECO:0000313" key="2">
    <source>
        <dbReference type="Proteomes" id="UP000199652"/>
    </source>
</evidence>
<protein>
    <recommendedName>
        <fullName evidence="3">SynChlorMet cassette protein ScmC</fullName>
    </recommendedName>
</protein>